<dbReference type="Pfam" id="PF00009">
    <property type="entry name" value="GTP_EFTU"/>
    <property type="match status" value="1"/>
</dbReference>
<dbReference type="InterPro" id="IPR013842">
    <property type="entry name" value="LepA_CTD"/>
</dbReference>
<comment type="subcellular location">
    <subcellularLocation>
        <location evidence="12">Cell membrane</location>
        <topology evidence="12">Peripheral membrane protein</topology>
        <orientation evidence="12">Cytoplasmic side</orientation>
    </subcellularLocation>
</comment>
<comment type="similarity">
    <text evidence="1 12">Belongs to the TRAFAC class translation factor GTPase superfamily. Classic translation factor GTPase family. LepA subfamily.</text>
</comment>
<dbReference type="GO" id="GO:0003746">
    <property type="term" value="F:translation elongation factor activity"/>
    <property type="evidence" value="ECO:0007669"/>
    <property type="project" value="UniProtKB-UniRule"/>
</dbReference>
<dbReference type="CDD" id="cd01890">
    <property type="entry name" value="LepA"/>
    <property type="match status" value="1"/>
</dbReference>
<dbReference type="AlphaFoldDB" id="A0A2U2N3R9"/>
<reference evidence="14 15" key="1">
    <citation type="submission" date="2018-05" db="EMBL/GenBank/DDBJ databases">
        <title>Spiribacter halobius sp. nov., a moderately halophilic bacterium isolated from marine solar saltern.</title>
        <authorList>
            <person name="Zheng W.-S."/>
            <person name="Lu D.-C."/>
            <person name="Du Z.-J."/>
        </authorList>
    </citation>
    <scope>NUCLEOTIDE SEQUENCE [LARGE SCALE GENOMIC DNA]</scope>
    <source>
        <strain evidence="14 15">E85</strain>
    </source>
</reference>
<dbReference type="InterPro" id="IPR035654">
    <property type="entry name" value="LepA_IV"/>
</dbReference>
<dbReference type="SUPFAM" id="SSF54980">
    <property type="entry name" value="EF-G C-terminal domain-like"/>
    <property type="match status" value="2"/>
</dbReference>
<dbReference type="EMBL" id="QFFI01000009">
    <property type="protein sequence ID" value="PWG63760.1"/>
    <property type="molecule type" value="Genomic_DNA"/>
</dbReference>
<dbReference type="HAMAP" id="MF_00071">
    <property type="entry name" value="LepA"/>
    <property type="match status" value="1"/>
</dbReference>
<dbReference type="InterPro" id="IPR027417">
    <property type="entry name" value="P-loop_NTPase"/>
</dbReference>
<dbReference type="Gene3D" id="3.30.70.870">
    <property type="entry name" value="Elongation Factor G (Translational Gtpase), domain 3"/>
    <property type="match status" value="1"/>
</dbReference>
<dbReference type="PROSITE" id="PS00301">
    <property type="entry name" value="G_TR_1"/>
    <property type="match status" value="1"/>
</dbReference>
<dbReference type="SMART" id="SM00838">
    <property type="entry name" value="EFG_C"/>
    <property type="match status" value="1"/>
</dbReference>
<dbReference type="GO" id="GO:0005886">
    <property type="term" value="C:plasma membrane"/>
    <property type="evidence" value="ECO:0007669"/>
    <property type="project" value="UniProtKB-SubCell"/>
</dbReference>
<dbReference type="InterPro" id="IPR038363">
    <property type="entry name" value="LepA_C_sf"/>
</dbReference>
<dbReference type="InterPro" id="IPR031157">
    <property type="entry name" value="G_TR_CS"/>
</dbReference>
<evidence type="ECO:0000256" key="10">
    <source>
        <dbReference type="ARBA" id="ARBA00061052"/>
    </source>
</evidence>
<feature type="domain" description="Tr-type G" evidence="13">
    <location>
        <begin position="2"/>
        <end position="184"/>
    </location>
</feature>
<feature type="binding site" evidence="12">
    <location>
        <begin position="14"/>
        <end position="19"/>
    </location>
    <ligand>
        <name>GTP</name>
        <dbReference type="ChEBI" id="CHEBI:37565"/>
    </ligand>
</feature>
<dbReference type="EC" id="3.6.5.n1" evidence="11 12"/>
<dbReference type="FunFam" id="3.30.70.870:FF:000004">
    <property type="entry name" value="Translation factor GUF1, mitochondrial"/>
    <property type="match status" value="1"/>
</dbReference>
<dbReference type="InterPro" id="IPR035647">
    <property type="entry name" value="EFG_III/V"/>
</dbReference>
<dbReference type="SUPFAM" id="SSF52540">
    <property type="entry name" value="P-loop containing nucleoside triphosphate hydrolases"/>
    <property type="match status" value="1"/>
</dbReference>
<proteinExistence type="inferred from homology"/>
<dbReference type="CDD" id="cd16260">
    <property type="entry name" value="EF4_III"/>
    <property type="match status" value="1"/>
</dbReference>
<dbReference type="OrthoDB" id="9804431at2"/>
<dbReference type="GO" id="GO:0097216">
    <property type="term" value="F:guanosine tetraphosphate binding"/>
    <property type="evidence" value="ECO:0007669"/>
    <property type="project" value="UniProtKB-ARBA"/>
</dbReference>
<dbReference type="PROSITE" id="PS51722">
    <property type="entry name" value="G_TR_2"/>
    <property type="match status" value="1"/>
</dbReference>
<dbReference type="Pfam" id="PF06421">
    <property type="entry name" value="LepA_C"/>
    <property type="match status" value="1"/>
</dbReference>
<dbReference type="Pfam" id="PF03144">
    <property type="entry name" value="GTP_EFTU_D2"/>
    <property type="match status" value="1"/>
</dbReference>
<dbReference type="FunFam" id="3.30.70.2570:FF:000001">
    <property type="entry name" value="Translation factor GUF1, mitochondrial"/>
    <property type="match status" value="1"/>
</dbReference>
<dbReference type="FunFam" id="3.40.50.300:FF:000078">
    <property type="entry name" value="Elongation factor 4"/>
    <property type="match status" value="1"/>
</dbReference>
<dbReference type="PANTHER" id="PTHR43512">
    <property type="entry name" value="TRANSLATION FACTOR GUF1-RELATED"/>
    <property type="match status" value="1"/>
</dbReference>
<evidence type="ECO:0000256" key="5">
    <source>
        <dbReference type="ARBA" id="ARBA00022917"/>
    </source>
</evidence>
<dbReference type="FunFam" id="3.30.70.240:FF:000007">
    <property type="entry name" value="Translation factor GUF1, mitochondrial"/>
    <property type="match status" value="1"/>
</dbReference>
<evidence type="ECO:0000256" key="11">
    <source>
        <dbReference type="ARBA" id="ARBA00066744"/>
    </source>
</evidence>
<dbReference type="NCBIfam" id="TIGR00231">
    <property type="entry name" value="small_GTP"/>
    <property type="match status" value="1"/>
</dbReference>
<dbReference type="GO" id="GO:0005525">
    <property type="term" value="F:GTP binding"/>
    <property type="evidence" value="ECO:0007669"/>
    <property type="project" value="UniProtKB-UniRule"/>
</dbReference>
<evidence type="ECO:0000256" key="4">
    <source>
        <dbReference type="ARBA" id="ARBA00022801"/>
    </source>
</evidence>
<dbReference type="PANTHER" id="PTHR43512:SF4">
    <property type="entry name" value="TRANSLATION FACTOR GUF1 HOMOLOG, CHLOROPLASTIC"/>
    <property type="match status" value="1"/>
</dbReference>
<dbReference type="Gene3D" id="2.40.30.10">
    <property type="entry name" value="Translation factors"/>
    <property type="match status" value="1"/>
</dbReference>
<keyword evidence="15" id="KW-1185">Reference proteome</keyword>
<keyword evidence="2 12" id="KW-1003">Cell membrane</keyword>
<evidence type="ECO:0000313" key="14">
    <source>
        <dbReference type="EMBL" id="PWG63760.1"/>
    </source>
</evidence>
<dbReference type="RefSeq" id="WP_109677923.1">
    <property type="nucleotide sequence ID" value="NZ_CP086615.1"/>
</dbReference>
<dbReference type="Gene3D" id="3.40.50.300">
    <property type="entry name" value="P-loop containing nucleotide triphosphate hydrolases"/>
    <property type="match status" value="1"/>
</dbReference>
<evidence type="ECO:0000256" key="2">
    <source>
        <dbReference type="ARBA" id="ARBA00022475"/>
    </source>
</evidence>
<dbReference type="SUPFAM" id="SSF50447">
    <property type="entry name" value="Translation proteins"/>
    <property type="match status" value="1"/>
</dbReference>
<evidence type="ECO:0000256" key="9">
    <source>
        <dbReference type="ARBA" id="ARBA00057626"/>
    </source>
</evidence>
<evidence type="ECO:0000256" key="1">
    <source>
        <dbReference type="ARBA" id="ARBA00005454"/>
    </source>
</evidence>
<evidence type="ECO:0000256" key="6">
    <source>
        <dbReference type="ARBA" id="ARBA00023134"/>
    </source>
</evidence>
<keyword evidence="6 12" id="KW-0342">GTP-binding</keyword>
<keyword evidence="7 12" id="KW-0472">Membrane</keyword>
<dbReference type="InterPro" id="IPR000795">
    <property type="entry name" value="T_Tr_GTP-bd_dom"/>
</dbReference>
<keyword evidence="3 12" id="KW-0547">Nucleotide-binding</keyword>
<evidence type="ECO:0000313" key="15">
    <source>
        <dbReference type="Proteomes" id="UP000245474"/>
    </source>
</evidence>
<dbReference type="InterPro" id="IPR000640">
    <property type="entry name" value="EFG_V-like"/>
</dbReference>
<dbReference type="CDD" id="cd03699">
    <property type="entry name" value="EF4_II"/>
    <property type="match status" value="1"/>
</dbReference>
<comment type="function">
    <text evidence="9 12">Required for accurate and efficient protein synthesis under certain stress conditions. May act as a fidelity factor of the translation reaction, by catalyzing a one-codon backward translocation of tRNAs on improperly translocated ribosomes. Back-translocation proceeds from a post-translocation (POST) complex to a pre-translocation (PRE) complex, thus giving elongation factor G a second chance to translocate the tRNAs correctly. Binds to ribosomes in a GTP-dependent manner.</text>
</comment>
<comment type="similarity">
    <text evidence="10">Belongs to the GTP-binding elongation factor family. LepA subfamily.</text>
</comment>
<name>A0A2U2N3R9_9GAMM</name>
<evidence type="ECO:0000256" key="7">
    <source>
        <dbReference type="ARBA" id="ARBA00023136"/>
    </source>
</evidence>
<dbReference type="GO" id="GO:0043022">
    <property type="term" value="F:ribosome binding"/>
    <property type="evidence" value="ECO:0007669"/>
    <property type="project" value="UniProtKB-UniRule"/>
</dbReference>
<organism evidence="14 15">
    <name type="scientific">Sediminicurvatus halobius</name>
    <dbReference type="NCBI Taxonomy" id="2182432"/>
    <lineage>
        <taxon>Bacteria</taxon>
        <taxon>Pseudomonadati</taxon>
        <taxon>Pseudomonadota</taxon>
        <taxon>Gammaproteobacteria</taxon>
        <taxon>Chromatiales</taxon>
        <taxon>Ectothiorhodospiraceae</taxon>
        <taxon>Sediminicurvatus</taxon>
    </lineage>
</organism>
<gene>
    <name evidence="12" type="primary">lepA</name>
    <name evidence="14" type="ORF">DEM34_07745</name>
</gene>
<keyword evidence="4 12" id="KW-0378">Hydrolase</keyword>
<keyword evidence="5 12" id="KW-0648">Protein biosynthesis</keyword>
<dbReference type="FunFam" id="2.40.30.10:FF:000015">
    <property type="entry name" value="Translation factor GUF1, mitochondrial"/>
    <property type="match status" value="1"/>
</dbReference>
<dbReference type="PRINTS" id="PR00315">
    <property type="entry name" value="ELONGATNFCT"/>
</dbReference>
<dbReference type="Proteomes" id="UP000245474">
    <property type="component" value="Unassembled WGS sequence"/>
</dbReference>
<comment type="caution">
    <text evidence="14">The sequence shown here is derived from an EMBL/GenBank/DDBJ whole genome shotgun (WGS) entry which is preliminary data.</text>
</comment>
<evidence type="ECO:0000259" key="13">
    <source>
        <dbReference type="PROSITE" id="PS51722"/>
    </source>
</evidence>
<dbReference type="GO" id="GO:0003924">
    <property type="term" value="F:GTPase activity"/>
    <property type="evidence" value="ECO:0007669"/>
    <property type="project" value="UniProtKB-UniRule"/>
</dbReference>
<dbReference type="Pfam" id="PF00679">
    <property type="entry name" value="EFG_C"/>
    <property type="match status" value="1"/>
</dbReference>
<feature type="binding site" evidence="12">
    <location>
        <begin position="131"/>
        <end position="134"/>
    </location>
    <ligand>
        <name>GTP</name>
        <dbReference type="ChEBI" id="CHEBI:37565"/>
    </ligand>
</feature>
<dbReference type="InterPro" id="IPR006297">
    <property type="entry name" value="EF-4"/>
</dbReference>
<dbReference type="Gene3D" id="3.30.70.240">
    <property type="match status" value="1"/>
</dbReference>
<dbReference type="InterPro" id="IPR004161">
    <property type="entry name" value="EFTu-like_2"/>
</dbReference>
<dbReference type="InterPro" id="IPR009000">
    <property type="entry name" value="Transl_B-barrel_sf"/>
</dbReference>
<sequence length="598" mass="66720">MDQIRNFSIIAHIDHGKSTLADRLIEGSGSMSQREMGEQMLDSMDLERERGITIKAQSVSLEYQARDGRRYQLNFIDTPGHVDFSYEVSRSLYACEGALLLVDASQGVEAQSVANCYTAVEQGLEVIPVLNKIDLPSAEPDRVIQQIEEIIGLDGADVIPISAKTGQGVDELLEALVQRIPAPKGDPSGPLKALIIDSWFDNYLGVVCLVRVFDGELKKGDRIRVMSTGREFQVDELGIFTPKRTPWRSLTAGRVGFVVAGIKDIDGAPVGDTLTDARRPTESPVPGFKVVQPRVFAGVFPISADDYEAFRDALAKLRLNDAALHFEPEVSEALGFGFRCGFLGMLHMEIVQERLEREYGLELITTAPTVVHEVVDKDGEVHYVHNPSQLPAPNDIEEVREPIILASILVPQEYVGNVIKLCEEKRGTQKMMQYVGNQISLEYEMPMAEVVLDFFDRLKSASRGYASFDYEFRRFQAERLVKLDVLVNGDRVDALSVIVHRDQAEFRGRDLTERLKEIIPRQMFEVAIQAAVGSKVIARSTVKALRKNVTAKCYGGDITRKKKLLEKQKAGKRRMKQVGRVEIPQDAFLAVLQVDSNK</sequence>
<dbReference type="Gene3D" id="3.30.70.2570">
    <property type="entry name" value="Elongation factor 4, C-terminal domain"/>
    <property type="match status" value="1"/>
</dbReference>
<dbReference type="InterPro" id="IPR005225">
    <property type="entry name" value="Small_GTP-bd"/>
</dbReference>
<dbReference type="GO" id="GO:0045727">
    <property type="term" value="P:positive regulation of translation"/>
    <property type="evidence" value="ECO:0007669"/>
    <property type="project" value="UniProtKB-UniRule"/>
</dbReference>
<dbReference type="CDD" id="cd03709">
    <property type="entry name" value="lepA_C"/>
    <property type="match status" value="1"/>
</dbReference>
<keyword evidence="14" id="KW-0251">Elongation factor</keyword>
<accession>A0A2U2N3R9</accession>
<comment type="catalytic activity">
    <reaction evidence="8 12">
        <text>GTP + H2O = GDP + phosphate + H(+)</text>
        <dbReference type="Rhea" id="RHEA:19669"/>
        <dbReference type="ChEBI" id="CHEBI:15377"/>
        <dbReference type="ChEBI" id="CHEBI:15378"/>
        <dbReference type="ChEBI" id="CHEBI:37565"/>
        <dbReference type="ChEBI" id="CHEBI:43474"/>
        <dbReference type="ChEBI" id="CHEBI:58189"/>
        <dbReference type="EC" id="3.6.5.n1"/>
    </reaction>
</comment>
<dbReference type="NCBIfam" id="TIGR01393">
    <property type="entry name" value="lepA"/>
    <property type="match status" value="1"/>
</dbReference>
<evidence type="ECO:0000256" key="12">
    <source>
        <dbReference type="HAMAP-Rule" id="MF_00071"/>
    </source>
</evidence>
<protein>
    <recommendedName>
        <fullName evidence="11 12">Elongation factor 4</fullName>
        <shortName evidence="12">EF-4</shortName>
        <ecNumber evidence="11 12">3.6.5.n1</ecNumber>
    </recommendedName>
    <alternativeName>
        <fullName evidence="12">Ribosomal back-translocase LepA</fullName>
    </alternativeName>
</protein>
<evidence type="ECO:0000256" key="3">
    <source>
        <dbReference type="ARBA" id="ARBA00022741"/>
    </source>
</evidence>
<evidence type="ECO:0000256" key="8">
    <source>
        <dbReference type="ARBA" id="ARBA00050293"/>
    </source>
</evidence>